<keyword evidence="1" id="KW-0812">Transmembrane</keyword>
<dbReference type="RefSeq" id="WP_166757787.1">
    <property type="nucleotide sequence ID" value="NZ_BAABJU010000035.1"/>
</dbReference>
<evidence type="ECO:0000313" key="3">
    <source>
        <dbReference type="EMBL" id="GGL84890.1"/>
    </source>
</evidence>
<evidence type="ECO:0000256" key="1">
    <source>
        <dbReference type="SAM" id="Phobius"/>
    </source>
</evidence>
<dbReference type="EMBL" id="BMMI01000015">
    <property type="protein sequence ID" value="GGL84890.1"/>
    <property type="molecule type" value="Genomic_DNA"/>
</dbReference>
<keyword evidence="1" id="KW-1133">Transmembrane helix</keyword>
<evidence type="ECO:0000313" key="6">
    <source>
        <dbReference type="Proteomes" id="UP000648663"/>
    </source>
</evidence>
<dbReference type="AlphaFoldDB" id="A0A846LS97"/>
<dbReference type="InterPro" id="IPR028087">
    <property type="entry name" value="Tad_N"/>
</dbReference>
<evidence type="ECO:0000259" key="2">
    <source>
        <dbReference type="Pfam" id="PF13400"/>
    </source>
</evidence>
<sequence length="145" mass="14779">MKSPDLSCGDERGSIAPFFAVATLALMVMIGLVVDGGGKVRALQRADAVAGEAARAGGQAIVASTAVRGQGAVADPVRARQAAQDYLAAAEVPGTVSIINGTRLRVETTIDYQPVFLDLIGVGTMTSTGAAEVRLVEVLNGEVNP</sequence>
<dbReference type="EMBL" id="JAAMPA010000005">
    <property type="protein sequence ID" value="NIH70237.1"/>
    <property type="molecule type" value="Genomic_DNA"/>
</dbReference>
<evidence type="ECO:0000313" key="4">
    <source>
        <dbReference type="EMBL" id="NIH70237.1"/>
    </source>
</evidence>
<reference evidence="3" key="4">
    <citation type="submission" date="2024-05" db="EMBL/GenBank/DDBJ databases">
        <authorList>
            <person name="Sun Q."/>
            <person name="Zhou Y."/>
        </authorList>
    </citation>
    <scope>NUCLEOTIDE SEQUENCE</scope>
    <source>
        <strain evidence="3">CGMCC 4.5581</strain>
    </source>
</reference>
<organism evidence="4 5">
    <name type="scientific">Modestobacter marinus</name>
    <dbReference type="NCBI Taxonomy" id="477641"/>
    <lineage>
        <taxon>Bacteria</taxon>
        <taxon>Bacillati</taxon>
        <taxon>Actinomycetota</taxon>
        <taxon>Actinomycetes</taxon>
        <taxon>Geodermatophilales</taxon>
        <taxon>Geodermatophilaceae</taxon>
        <taxon>Modestobacter</taxon>
    </lineage>
</organism>
<reference evidence="6" key="2">
    <citation type="journal article" date="2019" name="Int. J. Syst. Evol. Microbiol.">
        <title>The Global Catalogue of Microorganisms (GCM) 10K type strain sequencing project: providing services to taxonomists for standard genome sequencing and annotation.</title>
        <authorList>
            <consortium name="The Broad Institute Genomics Platform"/>
            <consortium name="The Broad Institute Genome Sequencing Center for Infectious Disease"/>
            <person name="Wu L."/>
            <person name="Ma J."/>
        </authorList>
    </citation>
    <scope>NUCLEOTIDE SEQUENCE [LARGE SCALE GENOMIC DNA]</scope>
    <source>
        <strain evidence="6">CGMCC 4.5581</strain>
    </source>
</reference>
<dbReference type="Proteomes" id="UP000552836">
    <property type="component" value="Unassembled WGS sequence"/>
</dbReference>
<name>A0A846LS97_9ACTN</name>
<feature type="transmembrane region" description="Helical" evidence="1">
    <location>
        <begin position="15"/>
        <end position="34"/>
    </location>
</feature>
<dbReference type="Proteomes" id="UP000648663">
    <property type="component" value="Unassembled WGS sequence"/>
</dbReference>
<proteinExistence type="predicted"/>
<feature type="domain" description="Putative Flp pilus-assembly TadG-like N-terminal" evidence="2">
    <location>
        <begin position="13"/>
        <end position="60"/>
    </location>
</feature>
<protein>
    <submittedName>
        <fullName evidence="4">Flp pilus assembly protein TadG</fullName>
    </submittedName>
    <submittedName>
        <fullName evidence="3">Membrane protein</fullName>
    </submittedName>
</protein>
<reference evidence="3" key="1">
    <citation type="journal article" date="2014" name="Int. J. Syst. Evol. Microbiol.">
        <title>Complete genome of a new Firmicutes species belonging to the dominant human colonic microbiota ('Ruminococcus bicirculans') reveals two chromosomes and a selective capacity to utilize plant glucans.</title>
        <authorList>
            <consortium name="NISC Comparative Sequencing Program"/>
            <person name="Wegmann U."/>
            <person name="Louis P."/>
            <person name="Goesmann A."/>
            <person name="Henrissat B."/>
            <person name="Duncan S.H."/>
            <person name="Flint H.J."/>
        </authorList>
    </citation>
    <scope>NUCLEOTIDE SEQUENCE</scope>
    <source>
        <strain evidence="3">CGMCC 4.5581</strain>
    </source>
</reference>
<reference evidence="4 5" key="3">
    <citation type="submission" date="2020-02" db="EMBL/GenBank/DDBJ databases">
        <title>Sequencing the genomes of 1000 actinobacteria strains.</title>
        <authorList>
            <person name="Klenk H.-P."/>
        </authorList>
    </citation>
    <scope>NUCLEOTIDE SEQUENCE [LARGE SCALE GENOMIC DNA]</scope>
    <source>
        <strain evidence="4 5">DSM 45201</strain>
    </source>
</reference>
<keyword evidence="6" id="KW-1185">Reference proteome</keyword>
<evidence type="ECO:0000313" key="5">
    <source>
        <dbReference type="Proteomes" id="UP000552836"/>
    </source>
</evidence>
<dbReference type="Pfam" id="PF13400">
    <property type="entry name" value="Tad"/>
    <property type="match status" value="1"/>
</dbReference>
<gene>
    <name evidence="4" type="ORF">FB380_004748</name>
    <name evidence="3" type="ORF">GCM10011589_46690</name>
</gene>
<accession>A0A846LS97</accession>
<keyword evidence="1" id="KW-0472">Membrane</keyword>
<comment type="caution">
    <text evidence="4">The sequence shown here is derived from an EMBL/GenBank/DDBJ whole genome shotgun (WGS) entry which is preliminary data.</text>
</comment>